<dbReference type="PANTHER" id="PTHR22957:SF26">
    <property type="entry name" value="LD44506P"/>
    <property type="match status" value="1"/>
</dbReference>
<sequence>LYEASSAVAQTAGASSAPAAAEEVALLRQIRKDLPRMELRGFPPSLAAALQAQNSTESEPSKALPELLERVLFIWAVRQPASGYVQGLNEVLLPLVLVFLAERLRKPVELLNTEDLSSPNPELLGEVEADCYWCMSKILSEIFDHYTQDQPGIQRMARRLKEVLRRIDEPLALHLQVQADEQGIDHLQAAAYQWVTCLMVRELPLLRCLRLWDTLIAESALSAERHSGGQGASGMVGGGVASAGFEAFLVYFCACLLAFYSGRLQVMELEESTAFLKQLPTGSLSEADMEVLLAESYVLHSLFHCAPHHLGADAGARPS</sequence>
<dbReference type="PANTHER" id="PTHR22957">
    <property type="entry name" value="TBC1 DOMAIN FAMILY MEMBER GTPASE-ACTIVATING PROTEIN"/>
    <property type="match status" value="1"/>
</dbReference>
<dbReference type="GO" id="GO:0005096">
    <property type="term" value="F:GTPase activator activity"/>
    <property type="evidence" value="ECO:0007669"/>
    <property type="project" value="TreeGrafter"/>
</dbReference>
<feature type="domain" description="Rab-GAP TBC" evidence="1">
    <location>
        <begin position="1"/>
        <end position="219"/>
    </location>
</feature>
<name>A0A813J7L8_POLGL</name>
<feature type="non-terminal residue" evidence="2">
    <location>
        <position position="1"/>
    </location>
</feature>
<accession>A0A813J7L8</accession>
<dbReference type="SUPFAM" id="SSF47923">
    <property type="entry name" value="Ypt/Rab-GAP domain of gyp1p"/>
    <property type="match status" value="2"/>
</dbReference>
<evidence type="ECO:0000259" key="1">
    <source>
        <dbReference type="PROSITE" id="PS50086"/>
    </source>
</evidence>
<organism evidence="2 3">
    <name type="scientific">Polarella glacialis</name>
    <name type="common">Dinoflagellate</name>
    <dbReference type="NCBI Taxonomy" id="89957"/>
    <lineage>
        <taxon>Eukaryota</taxon>
        <taxon>Sar</taxon>
        <taxon>Alveolata</taxon>
        <taxon>Dinophyceae</taxon>
        <taxon>Suessiales</taxon>
        <taxon>Suessiaceae</taxon>
        <taxon>Polarella</taxon>
    </lineage>
</organism>
<dbReference type="Proteomes" id="UP000626109">
    <property type="component" value="Unassembled WGS sequence"/>
</dbReference>
<dbReference type="InterPro" id="IPR035969">
    <property type="entry name" value="Rab-GAP_TBC_sf"/>
</dbReference>
<dbReference type="Gene3D" id="1.10.472.80">
    <property type="entry name" value="Ypt/Rab-GAP domain of gyp1p, domain 3"/>
    <property type="match status" value="1"/>
</dbReference>
<comment type="caution">
    <text evidence="2">The sequence shown here is derived from an EMBL/GenBank/DDBJ whole genome shotgun (WGS) entry which is preliminary data.</text>
</comment>
<dbReference type="Pfam" id="PF00566">
    <property type="entry name" value="RabGAP-TBC"/>
    <property type="match status" value="1"/>
</dbReference>
<dbReference type="AlphaFoldDB" id="A0A813J7L8"/>
<gene>
    <name evidence="2" type="ORF">PGLA2088_LOCUS17969</name>
</gene>
<dbReference type="InterPro" id="IPR000195">
    <property type="entry name" value="Rab-GAP-TBC_dom"/>
</dbReference>
<protein>
    <recommendedName>
        <fullName evidence="1">Rab-GAP TBC domain-containing protein</fullName>
    </recommendedName>
</protein>
<proteinExistence type="predicted"/>
<dbReference type="PROSITE" id="PS50086">
    <property type="entry name" value="TBC_RABGAP"/>
    <property type="match status" value="1"/>
</dbReference>
<dbReference type="Gene3D" id="1.10.8.270">
    <property type="entry name" value="putative rabgap domain of human tbc1 domain family member 14 like domains"/>
    <property type="match status" value="1"/>
</dbReference>
<evidence type="ECO:0000313" key="3">
    <source>
        <dbReference type="Proteomes" id="UP000626109"/>
    </source>
</evidence>
<dbReference type="EMBL" id="CAJNNW010024411">
    <property type="protein sequence ID" value="CAE8672250.1"/>
    <property type="molecule type" value="Genomic_DNA"/>
</dbReference>
<evidence type="ECO:0000313" key="2">
    <source>
        <dbReference type="EMBL" id="CAE8672250.1"/>
    </source>
</evidence>
<dbReference type="SMART" id="SM00164">
    <property type="entry name" value="TBC"/>
    <property type="match status" value="1"/>
</dbReference>
<reference evidence="2" key="1">
    <citation type="submission" date="2021-02" db="EMBL/GenBank/DDBJ databases">
        <authorList>
            <person name="Dougan E. K."/>
            <person name="Rhodes N."/>
            <person name="Thang M."/>
            <person name="Chan C."/>
        </authorList>
    </citation>
    <scope>NUCLEOTIDE SEQUENCE</scope>
</reference>